<sequence length="117" mass="12469">MVTADIRVALLSTLPAMPPNCAAETNSLKISNAISRFSYTINSDQVDRRLSYPLTGQGAGGGTRTSERMVTADIRVALLSTLPAMPPNCAAETNSLEISNAISRFSYTNNDICISVD</sequence>
<accession>A0AAV4AQQ8</accession>
<dbReference type="AlphaFoldDB" id="A0AAV4AQQ8"/>
<reference evidence="1 2" key="1">
    <citation type="journal article" date="2021" name="Elife">
        <title>Chloroplast acquisition without the gene transfer in kleptoplastic sea slugs, Plakobranchus ocellatus.</title>
        <authorList>
            <person name="Maeda T."/>
            <person name="Takahashi S."/>
            <person name="Yoshida T."/>
            <person name="Shimamura S."/>
            <person name="Takaki Y."/>
            <person name="Nagai Y."/>
            <person name="Toyoda A."/>
            <person name="Suzuki Y."/>
            <person name="Arimoto A."/>
            <person name="Ishii H."/>
            <person name="Satoh N."/>
            <person name="Nishiyama T."/>
            <person name="Hasebe M."/>
            <person name="Maruyama T."/>
            <person name="Minagawa J."/>
            <person name="Obokata J."/>
            <person name="Shigenobu S."/>
        </authorList>
    </citation>
    <scope>NUCLEOTIDE SEQUENCE [LARGE SCALE GENOMIC DNA]</scope>
</reference>
<evidence type="ECO:0000313" key="1">
    <source>
        <dbReference type="EMBL" id="GFO10491.1"/>
    </source>
</evidence>
<gene>
    <name evidence="1" type="ORF">PoB_003699600</name>
</gene>
<organism evidence="1 2">
    <name type="scientific">Plakobranchus ocellatus</name>
    <dbReference type="NCBI Taxonomy" id="259542"/>
    <lineage>
        <taxon>Eukaryota</taxon>
        <taxon>Metazoa</taxon>
        <taxon>Spiralia</taxon>
        <taxon>Lophotrochozoa</taxon>
        <taxon>Mollusca</taxon>
        <taxon>Gastropoda</taxon>
        <taxon>Heterobranchia</taxon>
        <taxon>Euthyneura</taxon>
        <taxon>Panpulmonata</taxon>
        <taxon>Sacoglossa</taxon>
        <taxon>Placobranchoidea</taxon>
        <taxon>Plakobranchidae</taxon>
        <taxon>Plakobranchus</taxon>
    </lineage>
</organism>
<proteinExistence type="predicted"/>
<name>A0AAV4AQQ8_9GAST</name>
<dbReference type="Proteomes" id="UP000735302">
    <property type="component" value="Unassembled WGS sequence"/>
</dbReference>
<protein>
    <submittedName>
        <fullName evidence="1">Uncharacterized protein</fullName>
    </submittedName>
</protein>
<dbReference type="EMBL" id="BLXT01004186">
    <property type="protein sequence ID" value="GFO10491.1"/>
    <property type="molecule type" value="Genomic_DNA"/>
</dbReference>
<comment type="caution">
    <text evidence="1">The sequence shown here is derived from an EMBL/GenBank/DDBJ whole genome shotgun (WGS) entry which is preliminary data.</text>
</comment>
<keyword evidence="2" id="KW-1185">Reference proteome</keyword>
<evidence type="ECO:0000313" key="2">
    <source>
        <dbReference type="Proteomes" id="UP000735302"/>
    </source>
</evidence>